<dbReference type="Pfam" id="PF01790">
    <property type="entry name" value="LGT"/>
    <property type="match status" value="1"/>
</dbReference>
<comment type="similarity">
    <text evidence="1">Belongs to the Lgt family.</text>
</comment>
<dbReference type="EMBL" id="SRLC01000001">
    <property type="protein sequence ID" value="TGE25070.1"/>
    <property type="molecule type" value="Genomic_DNA"/>
</dbReference>
<feature type="transmembrane region" description="Helical" evidence="7">
    <location>
        <begin position="52"/>
        <end position="71"/>
    </location>
</feature>
<proteinExistence type="inferred from homology"/>
<feature type="transmembrane region" description="Helical" evidence="7">
    <location>
        <begin position="91"/>
        <end position="109"/>
    </location>
</feature>
<keyword evidence="3" id="KW-0808">Transferase</keyword>
<keyword evidence="5 7" id="KW-1133">Transmembrane helix</keyword>
<evidence type="ECO:0000256" key="2">
    <source>
        <dbReference type="ARBA" id="ARBA00022475"/>
    </source>
</evidence>
<dbReference type="GO" id="GO:0008961">
    <property type="term" value="F:phosphatidylglycerol-prolipoprotein diacylglyceryl transferase activity"/>
    <property type="evidence" value="ECO:0007669"/>
    <property type="project" value="InterPro"/>
</dbReference>
<keyword evidence="6 7" id="KW-0472">Membrane</keyword>
<organism evidence="8 9">
    <name type="scientific">Hymenobacter aquaticus</name>
    <dbReference type="NCBI Taxonomy" id="1867101"/>
    <lineage>
        <taxon>Bacteria</taxon>
        <taxon>Pseudomonadati</taxon>
        <taxon>Bacteroidota</taxon>
        <taxon>Cytophagia</taxon>
        <taxon>Cytophagales</taxon>
        <taxon>Hymenobacteraceae</taxon>
        <taxon>Hymenobacter</taxon>
    </lineage>
</organism>
<dbReference type="PANTHER" id="PTHR30589:SF0">
    <property type="entry name" value="PHOSPHATIDYLGLYCEROL--PROLIPOPROTEIN DIACYLGLYCERYL TRANSFERASE"/>
    <property type="match status" value="1"/>
</dbReference>
<dbReference type="OrthoDB" id="871140at2"/>
<dbReference type="GO" id="GO:0005886">
    <property type="term" value="C:plasma membrane"/>
    <property type="evidence" value="ECO:0007669"/>
    <property type="project" value="InterPro"/>
</dbReference>
<evidence type="ECO:0000256" key="3">
    <source>
        <dbReference type="ARBA" id="ARBA00022679"/>
    </source>
</evidence>
<feature type="transmembrane region" description="Helical" evidence="7">
    <location>
        <begin position="121"/>
        <end position="141"/>
    </location>
</feature>
<dbReference type="AlphaFoldDB" id="A0A4Z0Q4T3"/>
<evidence type="ECO:0000256" key="5">
    <source>
        <dbReference type="ARBA" id="ARBA00022989"/>
    </source>
</evidence>
<name>A0A4Z0Q4T3_9BACT</name>
<dbReference type="Proteomes" id="UP000297549">
    <property type="component" value="Unassembled WGS sequence"/>
</dbReference>
<feature type="transmembrane region" description="Helical" evidence="7">
    <location>
        <begin position="215"/>
        <end position="233"/>
    </location>
</feature>
<evidence type="ECO:0000256" key="4">
    <source>
        <dbReference type="ARBA" id="ARBA00022692"/>
    </source>
</evidence>
<sequence>MPQLLLLHPLHWAVPAGTGYDFYTLFYLLAFLLNLLLLVWTGHRRGYPMRTWLVLLACTTLAFILGTKLLAFSPAEWQQLLHTGHWPDSQARTVLGGALAGTLTLLALRRPFGFSWHVFDAFALPMCAALALQCVGCILTGCCFGEPTSGGWGFTYPPGTLPYMVQAVQGLLPVGAAHSLPVHPTQLYSLLLCLAVGGVLLLTRHRTWPGGSRRLLHLGLLLAGRFVIEFWRAPAGEQVGAAAHDHLGLTLKQVQWALLLLAPLALGGWLALVRRATPRPEQAPAQNPVRNLLAVALLLALTAWLGPQALVRPEVLVVKTLLLAVLVLEGGALLLGATDGLRPARVALAGVVLVLTSQAPADSAKIRPNTLEVSLGYGNGAFGEDVSTSGGSGGCSGAATRQTYAHRYSLLGGNVELHHTNPDNRVLTYGLGIWRGQDQVHYQTLDPTTGAVLGYADSTFRLLDVNPYFETSSRLRPGRLGGGFRAGLHLGSLSNYNDEPFLYSKSTSLDLGMWLGVRDVLYAQADVNRGALGLGNATSRLGLGSGLGRLAGSSVLAGLAYSKNNDSGGGRMGFLSADIRLGRTGVTLYPYGATDFGRHHQLNLRVGYRLPLGRH</sequence>
<dbReference type="RefSeq" id="WP_135462649.1">
    <property type="nucleotide sequence ID" value="NZ_SRLC01000001.1"/>
</dbReference>
<keyword evidence="2" id="KW-1003">Cell membrane</keyword>
<evidence type="ECO:0008006" key="10">
    <source>
        <dbReference type="Google" id="ProtNLM"/>
    </source>
</evidence>
<feature type="transmembrane region" description="Helical" evidence="7">
    <location>
        <begin position="316"/>
        <end position="335"/>
    </location>
</feature>
<gene>
    <name evidence="8" type="ORF">E5K00_07690</name>
</gene>
<feature type="transmembrane region" description="Helical" evidence="7">
    <location>
        <begin position="20"/>
        <end position="40"/>
    </location>
</feature>
<dbReference type="InterPro" id="IPR001640">
    <property type="entry name" value="Lgt"/>
</dbReference>
<keyword evidence="4 7" id="KW-0812">Transmembrane</keyword>
<feature type="transmembrane region" description="Helical" evidence="7">
    <location>
        <begin position="253"/>
        <end position="272"/>
    </location>
</feature>
<protein>
    <recommendedName>
        <fullName evidence="10">Diacylglyceryl transferase</fullName>
    </recommendedName>
</protein>
<feature type="transmembrane region" description="Helical" evidence="7">
    <location>
        <begin position="187"/>
        <end position="203"/>
    </location>
</feature>
<evidence type="ECO:0000256" key="1">
    <source>
        <dbReference type="ARBA" id="ARBA00007150"/>
    </source>
</evidence>
<evidence type="ECO:0000313" key="8">
    <source>
        <dbReference type="EMBL" id="TGE25070.1"/>
    </source>
</evidence>
<feature type="transmembrane region" description="Helical" evidence="7">
    <location>
        <begin position="292"/>
        <end position="310"/>
    </location>
</feature>
<reference evidence="8 9" key="1">
    <citation type="submission" date="2019-04" db="EMBL/GenBank/DDBJ databases">
        <authorList>
            <person name="Feng G."/>
            <person name="Zhang J."/>
            <person name="Zhu H."/>
        </authorList>
    </citation>
    <scope>NUCLEOTIDE SEQUENCE [LARGE SCALE GENOMIC DNA]</scope>
    <source>
        <strain evidence="8 9">JCM 31653</strain>
    </source>
</reference>
<evidence type="ECO:0000256" key="6">
    <source>
        <dbReference type="ARBA" id="ARBA00023136"/>
    </source>
</evidence>
<accession>A0A4Z0Q4T3</accession>
<comment type="caution">
    <text evidence="8">The sequence shown here is derived from an EMBL/GenBank/DDBJ whole genome shotgun (WGS) entry which is preliminary data.</text>
</comment>
<dbReference type="GO" id="GO:0042158">
    <property type="term" value="P:lipoprotein biosynthetic process"/>
    <property type="evidence" value="ECO:0007669"/>
    <property type="project" value="InterPro"/>
</dbReference>
<keyword evidence="9" id="KW-1185">Reference proteome</keyword>
<evidence type="ECO:0000313" key="9">
    <source>
        <dbReference type="Proteomes" id="UP000297549"/>
    </source>
</evidence>
<dbReference type="PANTHER" id="PTHR30589">
    <property type="entry name" value="PROLIPOPROTEIN DIACYLGLYCERYL TRANSFERASE"/>
    <property type="match status" value="1"/>
</dbReference>
<evidence type="ECO:0000256" key="7">
    <source>
        <dbReference type="SAM" id="Phobius"/>
    </source>
</evidence>